<feature type="region of interest" description="Disordered" evidence="1">
    <location>
        <begin position="52"/>
        <end position="76"/>
    </location>
</feature>
<evidence type="ECO:0000256" key="1">
    <source>
        <dbReference type="SAM" id="MobiDB-lite"/>
    </source>
</evidence>
<proteinExistence type="predicted"/>
<name>A0A0D9QFJ7_PLAFR</name>
<dbReference type="VEuPathDB" id="PlasmoDB:AK88_04590"/>
<evidence type="ECO:0000313" key="2">
    <source>
        <dbReference type="EMBL" id="KJP85774.1"/>
    </source>
</evidence>
<reference evidence="2 3" key="1">
    <citation type="submission" date="2014-03" db="EMBL/GenBank/DDBJ databases">
        <title>The Genome Sequence of Plasmodium fragile nilgiri.</title>
        <authorList>
            <consortium name="The Broad Institute Genomics Platform"/>
            <consortium name="The Broad Institute Genome Sequencing Center for Infectious Disease"/>
            <person name="Neafsey D."/>
            <person name="Duraisingh M."/>
            <person name="Young S.K."/>
            <person name="Zeng Q."/>
            <person name="Gargeya S."/>
            <person name="Abouelleil A."/>
            <person name="Alvarado L."/>
            <person name="Chapman S.B."/>
            <person name="Gainer-Dewar J."/>
            <person name="Goldberg J."/>
            <person name="Griggs A."/>
            <person name="Gujja S."/>
            <person name="Hansen M."/>
            <person name="Howarth C."/>
            <person name="Imamovic A."/>
            <person name="Larimer J."/>
            <person name="Pearson M."/>
            <person name="Poon T.W."/>
            <person name="Priest M."/>
            <person name="Roberts A."/>
            <person name="Saif S."/>
            <person name="Shea T."/>
            <person name="Sykes S."/>
            <person name="Wortman J."/>
            <person name="Nusbaum C."/>
            <person name="Birren B."/>
        </authorList>
    </citation>
    <scope>NUCLEOTIDE SEQUENCE [LARGE SCALE GENOMIC DNA]</scope>
    <source>
        <strain evidence="3">nilgiri</strain>
    </source>
</reference>
<feature type="compositionally biased region" description="Basic and acidic residues" evidence="1">
    <location>
        <begin position="56"/>
        <end position="65"/>
    </location>
</feature>
<keyword evidence="3" id="KW-1185">Reference proteome</keyword>
<gene>
    <name evidence="2" type="ORF">AK88_04590</name>
</gene>
<feature type="region of interest" description="Disordered" evidence="1">
    <location>
        <begin position="146"/>
        <end position="186"/>
    </location>
</feature>
<dbReference type="Proteomes" id="UP000054561">
    <property type="component" value="Unassembled WGS sequence"/>
</dbReference>
<protein>
    <submittedName>
        <fullName evidence="2">Uncharacterized protein</fullName>
    </submittedName>
</protein>
<feature type="region of interest" description="Disordered" evidence="1">
    <location>
        <begin position="1"/>
        <end position="28"/>
    </location>
</feature>
<dbReference type="RefSeq" id="XP_012337623.1">
    <property type="nucleotide sequence ID" value="XM_012482200.1"/>
</dbReference>
<dbReference type="EMBL" id="KQ001712">
    <property type="protein sequence ID" value="KJP85774.1"/>
    <property type="molecule type" value="Genomic_DNA"/>
</dbReference>
<dbReference type="OrthoDB" id="377101at2759"/>
<accession>A0A0D9QFJ7</accession>
<feature type="compositionally biased region" description="Basic and acidic residues" evidence="1">
    <location>
        <begin position="147"/>
        <end position="170"/>
    </location>
</feature>
<dbReference type="OMA" id="HFEENHR"/>
<dbReference type="AlphaFoldDB" id="A0A0D9QFJ7"/>
<evidence type="ECO:0000313" key="3">
    <source>
        <dbReference type="Proteomes" id="UP000054561"/>
    </source>
</evidence>
<organism evidence="2 3">
    <name type="scientific">Plasmodium fragile</name>
    <dbReference type="NCBI Taxonomy" id="5857"/>
    <lineage>
        <taxon>Eukaryota</taxon>
        <taxon>Sar</taxon>
        <taxon>Alveolata</taxon>
        <taxon>Apicomplexa</taxon>
        <taxon>Aconoidasida</taxon>
        <taxon>Haemosporida</taxon>
        <taxon>Plasmodiidae</taxon>
        <taxon>Plasmodium</taxon>
        <taxon>Plasmodium (Plasmodium)</taxon>
    </lineage>
</organism>
<feature type="compositionally biased region" description="Basic residues" evidence="1">
    <location>
        <begin position="171"/>
        <end position="186"/>
    </location>
</feature>
<dbReference type="GeneID" id="24269904"/>
<sequence length="287" mass="33152">MGKFNSSRDYLPHGENNSKCAVGQKTNDDQTLVLNEPLIRSTLSSNRIKKTPWSKSHFEDNHSMSEEQTPFRSSEKHTRLRCASYLHDKVHVTDGAGLSSKNTSMTNSIASADSYKADDSCEKFFQISREAKQELSEHVNKLLNHANESDRFETPTKNNIEADQRCDQISKKRNNPKWSKKKSKKKKTATYDQDDVYENFTKLKTLYDGASEATSYFMTNVLNKKINMEKNIVRYDDVLSKHSETFFKRFELFEQEEESMDEAETGIGLVDNICEYFTYVMFLTLTT</sequence>